<dbReference type="Proteomes" id="UP001500655">
    <property type="component" value="Unassembled WGS sequence"/>
</dbReference>
<accession>A0ABP4VXB7</accession>
<evidence type="ECO:0000313" key="2">
    <source>
        <dbReference type="Proteomes" id="UP001500655"/>
    </source>
</evidence>
<sequence length="65" mass="6501">MPNSPEVSDNASRLRLVPEAFAGHSKAGNGEVGSTAVYVRADLGEVAGAVAALTGEPHPVAHAHG</sequence>
<name>A0ABP4VXB7_9ACTN</name>
<keyword evidence="2" id="KW-1185">Reference proteome</keyword>
<protein>
    <submittedName>
        <fullName evidence="1">Uncharacterized protein</fullName>
    </submittedName>
</protein>
<evidence type="ECO:0000313" key="1">
    <source>
        <dbReference type="EMBL" id="GAA1740844.1"/>
    </source>
</evidence>
<gene>
    <name evidence="1" type="ORF">GCM10009681_09540</name>
</gene>
<comment type="caution">
    <text evidence="1">The sequence shown here is derived from an EMBL/GenBank/DDBJ whole genome shotgun (WGS) entry which is preliminary data.</text>
</comment>
<reference evidence="2" key="1">
    <citation type="journal article" date="2019" name="Int. J. Syst. Evol. Microbiol.">
        <title>The Global Catalogue of Microorganisms (GCM) 10K type strain sequencing project: providing services to taxonomists for standard genome sequencing and annotation.</title>
        <authorList>
            <consortium name="The Broad Institute Genomics Platform"/>
            <consortium name="The Broad Institute Genome Sequencing Center for Infectious Disease"/>
            <person name="Wu L."/>
            <person name="Ma J."/>
        </authorList>
    </citation>
    <scope>NUCLEOTIDE SEQUENCE [LARGE SCALE GENOMIC DNA]</scope>
    <source>
        <strain evidence="2">JCM 13249</strain>
    </source>
</reference>
<dbReference type="EMBL" id="BAAALS010000003">
    <property type="protein sequence ID" value="GAA1740844.1"/>
    <property type="molecule type" value="Genomic_DNA"/>
</dbReference>
<proteinExistence type="predicted"/>
<organism evidence="1 2">
    <name type="scientific">Luedemannella helvata</name>
    <dbReference type="NCBI Taxonomy" id="349315"/>
    <lineage>
        <taxon>Bacteria</taxon>
        <taxon>Bacillati</taxon>
        <taxon>Actinomycetota</taxon>
        <taxon>Actinomycetes</taxon>
        <taxon>Micromonosporales</taxon>
        <taxon>Micromonosporaceae</taxon>
        <taxon>Luedemannella</taxon>
    </lineage>
</organism>